<reference evidence="1" key="1">
    <citation type="journal article" date="2014" name="Nat. Commun.">
        <title>The tobacco genome sequence and its comparison with those of tomato and potato.</title>
        <authorList>
            <person name="Sierro N."/>
            <person name="Battey J.N."/>
            <person name="Ouadi S."/>
            <person name="Bakaher N."/>
            <person name="Bovet L."/>
            <person name="Willig A."/>
            <person name="Goepfert S."/>
            <person name="Peitsch M.C."/>
            <person name="Ivanov N.V."/>
        </authorList>
    </citation>
    <scope>NUCLEOTIDE SEQUENCE [LARGE SCALE GENOMIC DNA]</scope>
</reference>
<dbReference type="Proteomes" id="UP000790787">
    <property type="component" value="Chromosome 8"/>
</dbReference>
<evidence type="ECO:0000313" key="2">
    <source>
        <dbReference type="RefSeq" id="XP_075076128.1"/>
    </source>
</evidence>
<evidence type="ECO:0000313" key="1">
    <source>
        <dbReference type="Proteomes" id="UP000790787"/>
    </source>
</evidence>
<reference evidence="2" key="2">
    <citation type="submission" date="2025-08" db="UniProtKB">
        <authorList>
            <consortium name="RefSeq"/>
        </authorList>
    </citation>
    <scope>IDENTIFICATION</scope>
    <source>
        <tissue evidence="2">Leaf</tissue>
    </source>
</reference>
<organism evidence="1 2">
    <name type="scientific">Nicotiana tabacum</name>
    <name type="common">Common tobacco</name>
    <dbReference type="NCBI Taxonomy" id="4097"/>
    <lineage>
        <taxon>Eukaryota</taxon>
        <taxon>Viridiplantae</taxon>
        <taxon>Streptophyta</taxon>
        <taxon>Embryophyta</taxon>
        <taxon>Tracheophyta</taxon>
        <taxon>Spermatophyta</taxon>
        <taxon>Magnoliopsida</taxon>
        <taxon>eudicotyledons</taxon>
        <taxon>Gunneridae</taxon>
        <taxon>Pentapetalae</taxon>
        <taxon>asterids</taxon>
        <taxon>lamiids</taxon>
        <taxon>Solanales</taxon>
        <taxon>Solanaceae</taxon>
        <taxon>Nicotianoideae</taxon>
        <taxon>Nicotianeae</taxon>
        <taxon>Nicotiana</taxon>
    </lineage>
</organism>
<accession>A0AC58RTR5</accession>
<gene>
    <name evidence="2" type="primary">LOC142162910</name>
</gene>
<protein>
    <submittedName>
        <fullName evidence="2">Uncharacterized protein LOC142162910</fullName>
    </submittedName>
</protein>
<name>A0AC58RTR5_TOBAC</name>
<proteinExistence type="predicted"/>
<dbReference type="RefSeq" id="XP_075076128.1">
    <property type="nucleotide sequence ID" value="XM_075220027.1"/>
</dbReference>
<keyword evidence="1" id="KW-1185">Reference proteome</keyword>
<sequence length="543" mass="60951">MKIALLGKRKLGFVNGTCTNETYTSELHKRRETCNAIVLSWLMNIVSTELLSGIAYATNAHLSLWNEYDAMVTTPNSKDYVDHMQQQRLLQFLSGLNDSARRQILLKTSVPSFNQAYAMIIEDETHNFPSLNEAGIKSDPIVMQISQGQGYKGNRPFMQCTIGSRTQKGGQYRRPQQQQALATLNNMFGNSDVPLSNSEGKESIADAPLRDKVSLPTGDKVDITYTGQASIFKGEMISNDLCIGRVKEIGKESAGLYIFQDLGIVHQSSCVRTPQQNDIVERKHRHILDVARALRFQANLPIRYWGLCVQAVVYVLNKLPSTAIQGKKATSPSVDQHASDIVDTGNTVDVDAVEDLFLDSLPETNSPGESHDVLMDNLPNFGVGEPSHTCSRDFAVAEADTSSTSEDPSTLRKSKRQCIQPIWMKDYAAKDERWIEAIKKESKALDDNHTWEVVLLPQGKYVVRSKWVYKIMYHANGKVERFMARLVLRGYSQQEGFVQSTHDYSLFTLKKQRDIVIILVYVNDLLITGSNLQLITEAKQILH</sequence>